<evidence type="ECO:0000256" key="1">
    <source>
        <dbReference type="SAM" id="Phobius"/>
    </source>
</evidence>
<gene>
    <name evidence="2" type="ORF">HMPREF0621_1077</name>
</gene>
<dbReference type="Pfam" id="PF10063">
    <property type="entry name" value="DUF2301"/>
    <property type="match status" value="1"/>
</dbReference>
<keyword evidence="1" id="KW-1133">Transmembrane helix</keyword>
<evidence type="ECO:0008006" key="4">
    <source>
        <dbReference type="Google" id="ProtNLM"/>
    </source>
</evidence>
<dbReference type="AlphaFoldDB" id="C9PQ03"/>
<dbReference type="OrthoDB" id="8447652at2"/>
<dbReference type="HOGENOM" id="CLU_134855_0_0_6"/>
<dbReference type="EMBL" id="ACZR01000011">
    <property type="protein sequence ID" value="EEX50454.1"/>
    <property type="molecule type" value="Genomic_DNA"/>
</dbReference>
<comment type="caution">
    <text evidence="2">The sequence shown here is derived from an EMBL/GenBank/DDBJ whole genome shotgun (WGS) entry which is preliminary data.</text>
</comment>
<dbReference type="STRING" id="667128.HMPREF0621_1077"/>
<reference evidence="2 3" key="1">
    <citation type="submission" date="2009-10" db="EMBL/GenBank/DDBJ databases">
        <authorList>
            <person name="Muzny D."/>
            <person name="Qin X."/>
            <person name="Deng J."/>
            <person name="Jiang H."/>
            <person name="Liu Y."/>
            <person name="Qu J."/>
            <person name="Song X.-Z."/>
            <person name="Zhang L."/>
            <person name="Thornton R."/>
            <person name="Coyle M."/>
            <person name="Francisco L."/>
            <person name="Jackson L."/>
            <person name="Javaid M."/>
            <person name="Korchina V."/>
            <person name="Kovar C."/>
            <person name="Mata R."/>
            <person name="Mathew T."/>
            <person name="Ngo R."/>
            <person name="Nguyen L."/>
            <person name="Nguyen N."/>
            <person name="Okwuonu G."/>
            <person name="Ongeri F."/>
            <person name="Pham C."/>
            <person name="Simmons D."/>
            <person name="Wilczek-Boney K."/>
            <person name="Hale W."/>
            <person name="Jakkamsetti A."/>
            <person name="Pham P."/>
            <person name="Ruth R."/>
            <person name="San Lucas F."/>
            <person name="Warren J."/>
            <person name="Zhang J."/>
            <person name="Zhao Z."/>
            <person name="Zhou C."/>
            <person name="Zhu D."/>
            <person name="Lee S."/>
            <person name="Bess C."/>
            <person name="Blankenburg K."/>
            <person name="Forbes L."/>
            <person name="Fu Q."/>
            <person name="Gubbala S."/>
            <person name="Hirani K."/>
            <person name="Jayaseelan J.C."/>
            <person name="Lara F."/>
            <person name="Munidasa M."/>
            <person name="Palculict T."/>
            <person name="Patil S."/>
            <person name="Pu L.-L."/>
            <person name="Saada N."/>
            <person name="Tang L."/>
            <person name="Weissenberger G."/>
            <person name="Zhu Y."/>
            <person name="Hemphill L."/>
            <person name="Shang Y."/>
            <person name="Youmans B."/>
            <person name="Ayvaz T."/>
            <person name="Ross M."/>
            <person name="Santibanez J."/>
            <person name="Aqrawi P."/>
            <person name="Gross S."/>
            <person name="Joshi V."/>
            <person name="Fowler G."/>
            <person name="Nazareth L."/>
            <person name="Reid J."/>
            <person name="Worley K."/>
            <person name="Petrosino J."/>
            <person name="Highlander S."/>
            <person name="Gibbs R."/>
        </authorList>
    </citation>
    <scope>NUCLEOTIDE SEQUENCE [LARGE SCALE GENOMIC DNA]</scope>
    <source>
        <strain evidence="2 3">ATCC 43325</strain>
    </source>
</reference>
<feature type="transmembrane region" description="Helical" evidence="1">
    <location>
        <begin position="104"/>
        <end position="125"/>
    </location>
</feature>
<keyword evidence="1" id="KW-0472">Membrane</keyword>
<name>C9PQ03_9PAST</name>
<evidence type="ECO:0000313" key="3">
    <source>
        <dbReference type="Proteomes" id="UP000005519"/>
    </source>
</evidence>
<organism evidence="2 3">
    <name type="scientific">Pasteurella dagmatis ATCC 43325</name>
    <dbReference type="NCBI Taxonomy" id="667128"/>
    <lineage>
        <taxon>Bacteria</taxon>
        <taxon>Pseudomonadati</taxon>
        <taxon>Pseudomonadota</taxon>
        <taxon>Gammaproteobacteria</taxon>
        <taxon>Pasteurellales</taxon>
        <taxon>Pasteurellaceae</taxon>
        <taxon>Pasteurella</taxon>
    </lineage>
</organism>
<dbReference type="RefSeq" id="WP_005764647.1">
    <property type="nucleotide sequence ID" value="NZ_GG704813.1"/>
</dbReference>
<feature type="transmembrane region" description="Helical" evidence="1">
    <location>
        <begin position="67"/>
        <end position="92"/>
    </location>
</feature>
<dbReference type="InterPro" id="IPR019275">
    <property type="entry name" value="DUF2301"/>
</dbReference>
<keyword evidence="1" id="KW-0812">Transmembrane</keyword>
<protein>
    <recommendedName>
        <fullName evidence="4">Integral membrane protein</fullName>
    </recommendedName>
</protein>
<sequence>MADPHIQSPMDIWDYLTVILYRSGFVVAGVMTLIFPYYPNTAHLGILIAAALCASCLHIYLKTFRLILQMATWVALICQMLGYETLALGGALMTLGGLCYKEYFCFRIFLLNFQPLFVALFWCIALLNNSIATQVMSVVVGILFIILAIQKWRMPLHFDIGDKTKYQV</sequence>
<feature type="transmembrane region" description="Helical" evidence="1">
    <location>
        <begin position="131"/>
        <end position="149"/>
    </location>
</feature>
<evidence type="ECO:0000313" key="2">
    <source>
        <dbReference type="EMBL" id="EEX50454.1"/>
    </source>
</evidence>
<feature type="transmembrane region" description="Helical" evidence="1">
    <location>
        <begin position="12"/>
        <end position="35"/>
    </location>
</feature>
<accession>C9PQ03</accession>
<dbReference type="Proteomes" id="UP000005519">
    <property type="component" value="Unassembled WGS sequence"/>
</dbReference>
<feature type="transmembrane region" description="Helical" evidence="1">
    <location>
        <begin position="42"/>
        <end position="61"/>
    </location>
</feature>
<keyword evidence="3" id="KW-1185">Reference proteome</keyword>
<proteinExistence type="predicted"/>